<dbReference type="PANTHER" id="PTHR24559">
    <property type="entry name" value="TRANSPOSON TY3-I GAG-POL POLYPROTEIN"/>
    <property type="match status" value="1"/>
</dbReference>
<dbReference type="OrthoDB" id="1689949at2759"/>
<dbReference type="Pfam" id="PF00078">
    <property type="entry name" value="RVT_1"/>
    <property type="match status" value="1"/>
</dbReference>
<dbReference type="Gene3D" id="3.10.10.10">
    <property type="entry name" value="HIV Type 1 Reverse Transcriptase, subunit A, domain 1"/>
    <property type="match status" value="1"/>
</dbReference>
<dbReference type="GO" id="GO:0003964">
    <property type="term" value="F:RNA-directed DNA polymerase activity"/>
    <property type="evidence" value="ECO:0007669"/>
    <property type="project" value="UniProtKB-KW"/>
</dbReference>
<keyword evidence="2" id="KW-0808">Transferase</keyword>
<accession>A0A5B6VBP1</accession>
<dbReference type="InterPro" id="IPR053134">
    <property type="entry name" value="RNA-dir_DNA_polymerase"/>
</dbReference>
<dbReference type="InterPro" id="IPR000477">
    <property type="entry name" value="RT_dom"/>
</dbReference>
<dbReference type="GO" id="GO:0016787">
    <property type="term" value="F:hydrolase activity"/>
    <property type="evidence" value="ECO:0007669"/>
    <property type="project" value="UniProtKB-KW"/>
</dbReference>
<dbReference type="Proteomes" id="UP000325315">
    <property type="component" value="Unassembled WGS sequence"/>
</dbReference>
<keyword evidence="2" id="KW-0695">RNA-directed DNA polymerase</keyword>
<dbReference type="CDD" id="cd01647">
    <property type="entry name" value="RT_LTR"/>
    <property type="match status" value="1"/>
</dbReference>
<evidence type="ECO:0000259" key="1">
    <source>
        <dbReference type="Pfam" id="PF00078"/>
    </source>
</evidence>
<evidence type="ECO:0000313" key="2">
    <source>
        <dbReference type="EMBL" id="KAA3466483.1"/>
    </source>
</evidence>
<dbReference type="Gene3D" id="3.30.70.270">
    <property type="match status" value="1"/>
</dbReference>
<name>A0A5B6VBP1_9ROSI</name>
<keyword evidence="2" id="KW-0548">Nucleotidyltransferase</keyword>
<protein>
    <submittedName>
        <fullName evidence="2">Reverse transcriptase</fullName>
    </submittedName>
</protein>
<proteinExistence type="predicted"/>
<reference evidence="3" key="1">
    <citation type="journal article" date="2019" name="Plant Biotechnol. J.">
        <title>Genome sequencing of the Australian wild diploid species Gossypium australe highlights disease resistance and delayed gland morphogenesis.</title>
        <authorList>
            <person name="Cai Y."/>
            <person name="Cai X."/>
            <person name="Wang Q."/>
            <person name="Wang P."/>
            <person name="Zhang Y."/>
            <person name="Cai C."/>
            <person name="Xu Y."/>
            <person name="Wang K."/>
            <person name="Zhou Z."/>
            <person name="Wang C."/>
            <person name="Geng S."/>
            <person name="Li B."/>
            <person name="Dong Q."/>
            <person name="Hou Y."/>
            <person name="Wang H."/>
            <person name="Ai P."/>
            <person name="Liu Z."/>
            <person name="Yi F."/>
            <person name="Sun M."/>
            <person name="An G."/>
            <person name="Cheng J."/>
            <person name="Zhang Y."/>
            <person name="Shi Q."/>
            <person name="Xie Y."/>
            <person name="Shi X."/>
            <person name="Chang Y."/>
            <person name="Huang F."/>
            <person name="Chen Y."/>
            <person name="Hong S."/>
            <person name="Mi L."/>
            <person name="Sun Q."/>
            <person name="Zhang L."/>
            <person name="Zhou B."/>
            <person name="Peng R."/>
            <person name="Zhang X."/>
            <person name="Liu F."/>
        </authorList>
    </citation>
    <scope>NUCLEOTIDE SEQUENCE [LARGE SCALE GENOMIC DNA]</scope>
    <source>
        <strain evidence="3">cv. PA1801</strain>
    </source>
</reference>
<dbReference type="GO" id="GO:0004519">
    <property type="term" value="F:endonuclease activity"/>
    <property type="evidence" value="ECO:0007669"/>
    <property type="project" value="UniProtKB-KW"/>
</dbReference>
<dbReference type="InterPro" id="IPR043128">
    <property type="entry name" value="Rev_trsase/Diguanyl_cyclase"/>
</dbReference>
<dbReference type="InterPro" id="IPR043502">
    <property type="entry name" value="DNA/RNA_pol_sf"/>
</dbReference>
<dbReference type="AlphaFoldDB" id="A0A5B6VBP1"/>
<evidence type="ECO:0000313" key="3">
    <source>
        <dbReference type="Proteomes" id="UP000325315"/>
    </source>
</evidence>
<gene>
    <name evidence="2" type="ORF">EPI10_001573</name>
</gene>
<keyword evidence="3" id="KW-1185">Reference proteome</keyword>
<feature type="domain" description="Reverse transcriptase" evidence="1">
    <location>
        <begin position="3"/>
        <end position="87"/>
    </location>
</feature>
<dbReference type="SUPFAM" id="SSF56672">
    <property type="entry name" value="DNA/RNA polymerases"/>
    <property type="match status" value="1"/>
</dbReference>
<dbReference type="EMBL" id="SMMG02000007">
    <property type="protein sequence ID" value="KAA3466483.1"/>
    <property type="molecule type" value="Genomic_DNA"/>
</dbReference>
<dbReference type="PANTHER" id="PTHR24559:SF444">
    <property type="entry name" value="REVERSE TRANSCRIPTASE DOMAIN-CONTAINING PROTEIN"/>
    <property type="match status" value="1"/>
</dbReference>
<comment type="caution">
    <text evidence="2">The sequence shown here is derived from an EMBL/GenBank/DDBJ whole genome shotgun (WGS) entry which is preliminary data.</text>
</comment>
<organism evidence="2 3">
    <name type="scientific">Gossypium australe</name>
    <dbReference type="NCBI Taxonomy" id="47621"/>
    <lineage>
        <taxon>Eukaryota</taxon>
        <taxon>Viridiplantae</taxon>
        <taxon>Streptophyta</taxon>
        <taxon>Embryophyta</taxon>
        <taxon>Tracheophyta</taxon>
        <taxon>Spermatophyta</taxon>
        <taxon>Magnoliopsida</taxon>
        <taxon>eudicotyledons</taxon>
        <taxon>Gunneridae</taxon>
        <taxon>Pentapetalae</taxon>
        <taxon>rosids</taxon>
        <taxon>malvids</taxon>
        <taxon>Malvales</taxon>
        <taxon>Malvaceae</taxon>
        <taxon>Malvoideae</taxon>
        <taxon>Gossypium</taxon>
    </lineage>
</organism>
<sequence length="239" mass="27887">MLDQLAGNDYYCFLDGYTGYHLILIHPDDQQKTTFICPFGTYAFKRMSFGLCNAPATFMRCMISIFTDMLEEGLDVFMDDFSIYGYSLMGQKRNNLFSAIHYSSKTLNSAQCNYTTTEKEMLVVLLLQEFDLWIMDRKGTENQIADHLSRIENHLQEEEIENINETFVNEQLLRVNIDQSKPGCDRCQRIRNISKRDEMPQTGIIEVEVFDVWGIDFMKSFSSSFGNHYILLAVYYVFK</sequence>